<dbReference type="EMBL" id="BAAALG010000010">
    <property type="protein sequence ID" value="GAA1105011.1"/>
    <property type="molecule type" value="Genomic_DNA"/>
</dbReference>
<keyword evidence="5" id="KW-1185">Reference proteome</keyword>
<dbReference type="InterPro" id="IPR012349">
    <property type="entry name" value="Split_barrel_FMN-bd"/>
</dbReference>
<dbReference type="Gene3D" id="2.30.110.10">
    <property type="entry name" value="Electron Transport, Fmn-binding Protein, Chain A"/>
    <property type="match status" value="1"/>
</dbReference>
<name>A0ABN1TXE1_9ACTN</name>
<evidence type="ECO:0000256" key="2">
    <source>
        <dbReference type="ARBA" id="ARBA00023002"/>
    </source>
</evidence>
<reference evidence="4 5" key="1">
    <citation type="journal article" date="2019" name="Int. J. Syst. Evol. Microbiol.">
        <title>The Global Catalogue of Microorganisms (GCM) 10K type strain sequencing project: providing services to taxonomists for standard genome sequencing and annotation.</title>
        <authorList>
            <consortium name="The Broad Institute Genomics Platform"/>
            <consortium name="The Broad Institute Genome Sequencing Center for Infectious Disease"/>
            <person name="Wu L."/>
            <person name="Ma J."/>
        </authorList>
    </citation>
    <scope>NUCLEOTIDE SEQUENCE [LARGE SCALE GENOMIC DNA]</scope>
    <source>
        <strain evidence="4 5">JCM 13008</strain>
    </source>
</reference>
<evidence type="ECO:0000313" key="4">
    <source>
        <dbReference type="EMBL" id="GAA1105011.1"/>
    </source>
</evidence>
<comment type="similarity">
    <text evidence="1">Belongs to the non-flavoprotein flavin reductase family.</text>
</comment>
<dbReference type="InterPro" id="IPR002563">
    <property type="entry name" value="Flavin_Rdtase-like_dom"/>
</dbReference>
<feature type="domain" description="Flavin reductase like" evidence="3">
    <location>
        <begin position="32"/>
        <end position="175"/>
    </location>
</feature>
<proteinExistence type="inferred from homology"/>
<evidence type="ECO:0000313" key="5">
    <source>
        <dbReference type="Proteomes" id="UP001501581"/>
    </source>
</evidence>
<dbReference type="SUPFAM" id="SSF50475">
    <property type="entry name" value="FMN-binding split barrel"/>
    <property type="match status" value="1"/>
</dbReference>
<dbReference type="SMART" id="SM00903">
    <property type="entry name" value="Flavin_Reduct"/>
    <property type="match status" value="1"/>
</dbReference>
<protein>
    <submittedName>
        <fullName evidence="4">Flavin reductase family protein</fullName>
    </submittedName>
</protein>
<organism evidence="4 5">
    <name type="scientific">Nocardioides dubius</name>
    <dbReference type="NCBI Taxonomy" id="317019"/>
    <lineage>
        <taxon>Bacteria</taxon>
        <taxon>Bacillati</taxon>
        <taxon>Actinomycetota</taxon>
        <taxon>Actinomycetes</taxon>
        <taxon>Propionibacteriales</taxon>
        <taxon>Nocardioidaceae</taxon>
        <taxon>Nocardioides</taxon>
    </lineage>
</organism>
<keyword evidence="2" id="KW-0560">Oxidoreductase</keyword>
<comment type="caution">
    <text evidence="4">The sequence shown here is derived from an EMBL/GenBank/DDBJ whole genome shotgun (WGS) entry which is preliminary data.</text>
</comment>
<dbReference type="RefSeq" id="WP_343994976.1">
    <property type="nucleotide sequence ID" value="NZ_BAAALG010000010.1"/>
</dbReference>
<accession>A0ABN1TXE1</accession>
<evidence type="ECO:0000256" key="1">
    <source>
        <dbReference type="ARBA" id="ARBA00008898"/>
    </source>
</evidence>
<dbReference type="PANTHER" id="PTHR30466:SF11">
    <property type="entry name" value="FLAVIN-DEPENDENT MONOOXYGENASE, REDUCTASE SUBUNIT HSAB"/>
    <property type="match status" value="1"/>
</dbReference>
<sequence length="179" mass="18742">MNQLCATPATPPPAVLHAADPHSVGTAFRDALGRFCSGVVIVTAIDDGVPVGMTVGSFTSISLDPPLVGFFAGRTSSTLPQLTRAGRLCVNVLAESQGELARQFARSGTDRFAGVGWTAGTNGAPRLSGAHAWIDGSLTLDQPIGDHDLVVCRVEGLTVPEHNEPLVFHRSEFRGLRAS</sequence>
<dbReference type="Proteomes" id="UP001501581">
    <property type="component" value="Unassembled WGS sequence"/>
</dbReference>
<dbReference type="PANTHER" id="PTHR30466">
    <property type="entry name" value="FLAVIN REDUCTASE"/>
    <property type="match status" value="1"/>
</dbReference>
<evidence type="ECO:0000259" key="3">
    <source>
        <dbReference type="SMART" id="SM00903"/>
    </source>
</evidence>
<dbReference type="Pfam" id="PF01613">
    <property type="entry name" value="Flavin_Reduct"/>
    <property type="match status" value="1"/>
</dbReference>
<dbReference type="InterPro" id="IPR050268">
    <property type="entry name" value="NADH-dep_flavin_reductase"/>
</dbReference>
<gene>
    <name evidence="4" type="ORF">GCM10009668_25470</name>
</gene>